<evidence type="ECO:0000256" key="1">
    <source>
        <dbReference type="ARBA" id="ARBA00004308"/>
    </source>
</evidence>
<keyword evidence="3" id="KW-0813">Transport</keyword>
<evidence type="ECO:0000256" key="5">
    <source>
        <dbReference type="ARBA" id="ARBA00022927"/>
    </source>
</evidence>
<feature type="domain" description="Clathrin/coatomer adaptor adaptin-like N-terminal" evidence="7">
    <location>
        <begin position="22"/>
        <end position="553"/>
    </location>
</feature>
<dbReference type="GO" id="GO:0006896">
    <property type="term" value="P:Golgi to vacuole transport"/>
    <property type="evidence" value="ECO:0007669"/>
    <property type="project" value="TreeGrafter"/>
</dbReference>
<dbReference type="InterPro" id="IPR016024">
    <property type="entry name" value="ARM-type_fold"/>
</dbReference>
<evidence type="ECO:0000313" key="8">
    <source>
        <dbReference type="EMBL" id="PVU88825.1"/>
    </source>
</evidence>
<dbReference type="InterPro" id="IPR002553">
    <property type="entry name" value="Clathrin/coatomer_adapt-like_N"/>
</dbReference>
<comment type="similarity">
    <text evidence="2">Belongs to the adaptor complexes large subunit family.</text>
</comment>
<dbReference type="GO" id="GO:0030123">
    <property type="term" value="C:AP-3 adaptor complex"/>
    <property type="evidence" value="ECO:0007669"/>
    <property type="project" value="InterPro"/>
</dbReference>
<dbReference type="PANTHER" id="PTHR22781">
    <property type="entry name" value="DELTA ADAPTIN-RELATED"/>
    <property type="match status" value="1"/>
</dbReference>
<dbReference type="AlphaFoldDB" id="A0A2T9Y925"/>
<evidence type="ECO:0000256" key="3">
    <source>
        <dbReference type="ARBA" id="ARBA00022448"/>
    </source>
</evidence>
<evidence type="ECO:0000259" key="7">
    <source>
        <dbReference type="Pfam" id="PF01602"/>
    </source>
</evidence>
<dbReference type="EMBL" id="MBFS01003111">
    <property type="protein sequence ID" value="PVU88825.1"/>
    <property type="molecule type" value="Genomic_DNA"/>
</dbReference>
<sequence length="1251" mass="140406">MFQQSLPDLIKGIRNNKRNEPTYIKNKLQEIQSEIQSSDSSIKSTALSKLTYLNMLGYDMSWASFNTVEVMTSPNYQFKQIGYLAATQFFNEDTDVLTLTSNLIRKDLASPDPLVVGLALEGLSQIVDSQLSNDLLDSVILNSRSPNPIIRKKAIITLFKILKIYPSSLNAILPILKEKLDDPDQGVVSSTATVICELAPLNPKTYLSLAPKLFKLLNDSSSNWMFSFLAPLEPRLAKKLFSPLVSIIQSSNKTSLLYETINTAICGNVVDIDLPIFDSVGSQTTLAKLCVIKLETFLYSNDPNLQYLGLLALTKLQNKFPGIASCYETTVIELLSVDDLSIRLRALDAIQGMASKNNFSKITEILVKQLKKSATIVLKFDNFSVLDSDKELVDKSNVDTTDDPIYRFSLVNAIINMAKSQNYAFVSDFNALLVTLKELALFSQVGNVDSIIADAIKDVTIRVPIIRRFSISMLSSLISDCALLETSASPQKFSLLSIPSPMIETLASAIFLIGEYAPGNMASHDQTQMITHLFQLFYTFEFINNSIREQIFISQTKLLISVFGEFLNSIQNSGSLDSNAAIDLTFNFGQFLESVDTQIQKMGFLEKPLTSSTNLCLQSREMGLFVWVFLVIKSKFLEFKSQSNRTSDSPSEKIENPLVENTSVFASTPDFDNPFSINSNIQDSTISEEDQPEIQKFDPAKVNIFELFEVLKSLFLSFELRPMSFDAQLKVQPLEDLFLCDNFDEFENFVPNPLADLLSFYKVETISDKTYDGRKESDYKTKKSRFKNVDVDRRYYLDFPDKKYSGKGSDIKNTYNSSSDEYDDIPVVTLDIGIGSENSESLEPQKLTENKAVLVSSDEQQVSAGQGLKENIVIEKDETGDFDIEVENELKETKNQDKKDLVLQNQVEFSSLAPVVNSAIVKKKDFSLRLTRQELAGRLNPDNESINAKLAIEFKCRVKSKYINSVQLIMGYKNNEFGTQRGGKNVDISKIFTKEEKFLGIQSVNFELDLIVPVVKKGLILTVKVEKFKSKDSSYEMQIEIPVLCGFLHSKTKFSKDGKDSENTPGLAETKMFVDYQYKRELGAEIRYPAGIEIVDVITSIKRMILAFSGIYLVESKQNEEYEKDLVLSGHGVSVLPKSVTTQELDNVKSHSQGYRGQNDQIKDNMVIGNNQDLVGKGLNKQEIVICCNLKLYNNNLGNENNSDNNKLGTRYTDSQASLKDARYDMKLELGSNNEQWVNNIADSMVAFLVI</sequence>
<dbReference type="InterPro" id="IPR017105">
    <property type="entry name" value="AP3_complex_dsu"/>
</dbReference>
<dbReference type="Proteomes" id="UP000245609">
    <property type="component" value="Unassembled WGS sequence"/>
</dbReference>
<dbReference type="GO" id="GO:0010008">
    <property type="term" value="C:endosome membrane"/>
    <property type="evidence" value="ECO:0007669"/>
    <property type="project" value="TreeGrafter"/>
</dbReference>
<keyword evidence="5" id="KW-0653">Protein transport</keyword>
<dbReference type="Gene3D" id="1.25.10.10">
    <property type="entry name" value="Leucine-rich Repeat Variant"/>
    <property type="match status" value="1"/>
</dbReference>
<evidence type="ECO:0000313" key="9">
    <source>
        <dbReference type="Proteomes" id="UP000245609"/>
    </source>
</evidence>
<keyword evidence="9" id="KW-1185">Reference proteome</keyword>
<comment type="caution">
    <text evidence="8">The sequence shown here is derived from an EMBL/GenBank/DDBJ whole genome shotgun (WGS) entry which is preliminary data.</text>
</comment>
<proteinExistence type="inferred from homology"/>
<protein>
    <recommendedName>
        <fullName evidence="7">Clathrin/coatomer adaptor adaptin-like N-terminal domain-containing protein</fullName>
    </recommendedName>
</protein>
<dbReference type="SUPFAM" id="SSF48371">
    <property type="entry name" value="ARM repeat"/>
    <property type="match status" value="1"/>
</dbReference>
<comment type="subcellular location">
    <subcellularLocation>
        <location evidence="1">Endomembrane system</location>
    </subcellularLocation>
</comment>
<dbReference type="OrthoDB" id="10264595at2759"/>
<name>A0A2T9Y925_9FUNG</name>
<accession>A0A2T9Y925</accession>
<dbReference type="PANTHER" id="PTHR22781:SF12">
    <property type="entry name" value="AP-3 COMPLEX SUBUNIT DELTA-1"/>
    <property type="match status" value="1"/>
</dbReference>
<gene>
    <name evidence="8" type="ORF">BB560_006336</name>
</gene>
<organism evidence="8 9">
    <name type="scientific">Smittium megazygosporum</name>
    <dbReference type="NCBI Taxonomy" id="133381"/>
    <lineage>
        <taxon>Eukaryota</taxon>
        <taxon>Fungi</taxon>
        <taxon>Fungi incertae sedis</taxon>
        <taxon>Zoopagomycota</taxon>
        <taxon>Kickxellomycotina</taxon>
        <taxon>Harpellomycetes</taxon>
        <taxon>Harpellales</taxon>
        <taxon>Legeriomycetaceae</taxon>
        <taxon>Smittium</taxon>
    </lineage>
</organism>
<keyword evidence="4" id="KW-0677">Repeat</keyword>
<evidence type="ECO:0000256" key="2">
    <source>
        <dbReference type="ARBA" id="ARBA00006613"/>
    </source>
</evidence>
<keyword evidence="6" id="KW-0472">Membrane</keyword>
<dbReference type="Pfam" id="PF01602">
    <property type="entry name" value="Adaptin_N"/>
    <property type="match status" value="1"/>
</dbReference>
<evidence type="ECO:0000256" key="6">
    <source>
        <dbReference type="ARBA" id="ARBA00023136"/>
    </source>
</evidence>
<dbReference type="STRING" id="133381.A0A2T9Y925"/>
<dbReference type="InterPro" id="IPR011989">
    <property type="entry name" value="ARM-like"/>
</dbReference>
<dbReference type="GO" id="GO:0006623">
    <property type="term" value="P:protein targeting to vacuole"/>
    <property type="evidence" value="ECO:0007669"/>
    <property type="project" value="TreeGrafter"/>
</dbReference>
<reference evidence="8 9" key="1">
    <citation type="journal article" date="2018" name="MBio">
        <title>Comparative Genomics Reveals the Core Gene Toolbox for the Fungus-Insect Symbiosis.</title>
        <authorList>
            <person name="Wang Y."/>
            <person name="Stata M."/>
            <person name="Wang W."/>
            <person name="Stajich J.E."/>
            <person name="White M.M."/>
            <person name="Moncalvo J.M."/>
        </authorList>
    </citation>
    <scope>NUCLEOTIDE SEQUENCE [LARGE SCALE GENOMIC DNA]</scope>
    <source>
        <strain evidence="8 9">SC-DP-2</strain>
    </source>
</reference>
<evidence type="ECO:0000256" key="4">
    <source>
        <dbReference type="ARBA" id="ARBA00022737"/>
    </source>
</evidence>